<dbReference type="Proteomes" id="UP000708208">
    <property type="component" value="Unassembled WGS sequence"/>
</dbReference>
<evidence type="ECO:0008006" key="10">
    <source>
        <dbReference type="Google" id="ProtNLM"/>
    </source>
</evidence>
<keyword evidence="6" id="KW-0812">Transmembrane</keyword>
<organism evidence="8 9">
    <name type="scientific">Allacma fusca</name>
    <dbReference type="NCBI Taxonomy" id="39272"/>
    <lineage>
        <taxon>Eukaryota</taxon>
        <taxon>Metazoa</taxon>
        <taxon>Ecdysozoa</taxon>
        <taxon>Arthropoda</taxon>
        <taxon>Hexapoda</taxon>
        <taxon>Collembola</taxon>
        <taxon>Symphypleona</taxon>
        <taxon>Sminthuridae</taxon>
        <taxon>Allacma</taxon>
    </lineage>
</organism>
<dbReference type="GO" id="GO:0098552">
    <property type="term" value="C:side of membrane"/>
    <property type="evidence" value="ECO:0007669"/>
    <property type="project" value="UniProtKB-KW"/>
</dbReference>
<sequence>MDNLKNLLVVFVVVTCMGATLSIKCWVCNSKYDIGCADPFDNSSFPISDCNSAENLKPHLGDVPATMCRKMVQKVKGEWRYIRSCAFLGEPGIGGDGRFCKRSLTGTYDIYIEDCTCISKDGCNKSISLNASVVVSLFCILLVLLVKYPQ</sequence>
<evidence type="ECO:0000313" key="8">
    <source>
        <dbReference type="EMBL" id="CAG7828455.1"/>
    </source>
</evidence>
<keyword evidence="6" id="KW-1133">Transmembrane helix</keyword>
<keyword evidence="9" id="KW-1185">Reference proteome</keyword>
<dbReference type="InterPro" id="IPR031424">
    <property type="entry name" value="QVR-like"/>
</dbReference>
<protein>
    <recommendedName>
        <fullName evidence="10">Protein sleepless</fullName>
    </recommendedName>
</protein>
<dbReference type="PANTHER" id="PTHR33562:SF2">
    <property type="entry name" value="PROTEIN QUIVER"/>
    <property type="match status" value="1"/>
</dbReference>
<keyword evidence="4" id="KW-0325">Glycoprotein</keyword>
<comment type="caution">
    <text evidence="8">The sequence shown here is derived from an EMBL/GenBank/DDBJ whole genome shotgun (WGS) entry which is preliminary data.</text>
</comment>
<proteinExistence type="predicted"/>
<dbReference type="CDD" id="cd23592">
    <property type="entry name" value="TFP_LU_ECD_Crok"/>
    <property type="match status" value="1"/>
</dbReference>
<feature type="transmembrane region" description="Helical" evidence="6">
    <location>
        <begin position="127"/>
        <end position="146"/>
    </location>
</feature>
<dbReference type="PANTHER" id="PTHR33562">
    <property type="entry name" value="ATILLA, ISOFORM B-RELATED-RELATED"/>
    <property type="match status" value="1"/>
</dbReference>
<evidence type="ECO:0000256" key="1">
    <source>
        <dbReference type="ARBA" id="ARBA00004589"/>
    </source>
</evidence>
<keyword evidence="5" id="KW-0449">Lipoprotein</keyword>
<evidence type="ECO:0000313" key="9">
    <source>
        <dbReference type="Proteomes" id="UP000708208"/>
    </source>
</evidence>
<dbReference type="OrthoDB" id="6110560at2759"/>
<evidence type="ECO:0000256" key="7">
    <source>
        <dbReference type="SAM" id="SignalP"/>
    </source>
</evidence>
<gene>
    <name evidence="8" type="ORF">AFUS01_LOCUS38382</name>
</gene>
<name>A0A8J2LUQ2_9HEXA</name>
<keyword evidence="2" id="KW-0336">GPI-anchor</keyword>
<dbReference type="Pfam" id="PF17064">
    <property type="entry name" value="QVR"/>
    <property type="match status" value="1"/>
</dbReference>
<dbReference type="EMBL" id="CAJVCH010547626">
    <property type="protein sequence ID" value="CAG7828455.1"/>
    <property type="molecule type" value="Genomic_DNA"/>
</dbReference>
<evidence type="ECO:0000256" key="6">
    <source>
        <dbReference type="SAM" id="Phobius"/>
    </source>
</evidence>
<comment type="subcellular location">
    <subcellularLocation>
        <location evidence="1">Membrane</location>
        <topology evidence="1">Lipid-anchor</topology>
        <topology evidence="1">GPI-anchor</topology>
    </subcellularLocation>
</comment>
<evidence type="ECO:0000256" key="4">
    <source>
        <dbReference type="ARBA" id="ARBA00023180"/>
    </source>
</evidence>
<accession>A0A8J2LUQ2</accession>
<dbReference type="GO" id="GO:0030431">
    <property type="term" value="P:sleep"/>
    <property type="evidence" value="ECO:0007669"/>
    <property type="project" value="InterPro"/>
</dbReference>
<reference evidence="8" key="1">
    <citation type="submission" date="2021-06" db="EMBL/GenBank/DDBJ databases">
        <authorList>
            <person name="Hodson N. C."/>
            <person name="Mongue J. A."/>
            <person name="Jaron S. K."/>
        </authorList>
    </citation>
    <scope>NUCLEOTIDE SEQUENCE</scope>
</reference>
<keyword evidence="6" id="KW-0472">Membrane</keyword>
<dbReference type="InterPro" id="IPR050975">
    <property type="entry name" value="Sleep_regulator"/>
</dbReference>
<feature type="chain" id="PRO_5035167861" description="Protein sleepless" evidence="7">
    <location>
        <begin position="23"/>
        <end position="150"/>
    </location>
</feature>
<evidence type="ECO:0000256" key="2">
    <source>
        <dbReference type="ARBA" id="ARBA00022622"/>
    </source>
</evidence>
<evidence type="ECO:0000256" key="5">
    <source>
        <dbReference type="ARBA" id="ARBA00023288"/>
    </source>
</evidence>
<dbReference type="GO" id="GO:0032222">
    <property type="term" value="P:regulation of synaptic transmission, cholinergic"/>
    <property type="evidence" value="ECO:0007669"/>
    <property type="project" value="InterPro"/>
</dbReference>
<evidence type="ECO:0000256" key="3">
    <source>
        <dbReference type="ARBA" id="ARBA00022729"/>
    </source>
</evidence>
<dbReference type="AlphaFoldDB" id="A0A8J2LUQ2"/>
<feature type="signal peptide" evidence="7">
    <location>
        <begin position="1"/>
        <end position="22"/>
    </location>
</feature>
<keyword evidence="3 7" id="KW-0732">Signal</keyword>